<sequence length="370" mass="40378">MAHRLAIIGCGDMEDAHRQVFDELGDRIEIIGTADVVLERARAAADALGAPRAVTDYTELLDEADACLIVTPHDLHHEMGMRCLAAGKHVLMEKPMAITEQQCLELIHAADEAKRTLMTAYPMRFHPVVTRLRELVAEKPLGEIFQISIYTEQHTEHPPGHWIRSAARLGGGQLFSHGCHYVDLLLWMLGRPVRGTHLGSRLGTPWMEWEGTSNASIEFESGAVGYHFGTWGARATRHGYAIHVHCEKGMLEGDLTNGMLYAHHGFDGEAPRGGLSGRLSPDPATASVLLQVPANSKHLGGELVHFVDCLDSGAPPLTDGPGSLQGLRVIWRLYEAERRGVIADLSGLGLDQDWDQAGLDALPGQASRMP</sequence>
<dbReference type="Pfam" id="PF22725">
    <property type="entry name" value="GFO_IDH_MocA_C3"/>
    <property type="match status" value="1"/>
</dbReference>
<dbReference type="EMBL" id="BOMV01000078">
    <property type="protein sequence ID" value="GIE99942.1"/>
    <property type="molecule type" value="Genomic_DNA"/>
</dbReference>
<evidence type="ECO:0000259" key="1">
    <source>
        <dbReference type="Pfam" id="PF01408"/>
    </source>
</evidence>
<dbReference type="PANTHER" id="PTHR43377">
    <property type="entry name" value="BILIVERDIN REDUCTASE A"/>
    <property type="match status" value="1"/>
</dbReference>
<name>A0A919K711_9ACTN</name>
<proteinExistence type="predicted"/>
<organism evidence="3 4">
    <name type="scientific">Paractinoplanes rishiriensis</name>
    <dbReference type="NCBI Taxonomy" id="1050105"/>
    <lineage>
        <taxon>Bacteria</taxon>
        <taxon>Bacillati</taxon>
        <taxon>Actinomycetota</taxon>
        <taxon>Actinomycetes</taxon>
        <taxon>Micromonosporales</taxon>
        <taxon>Micromonosporaceae</taxon>
        <taxon>Paractinoplanes</taxon>
    </lineage>
</organism>
<gene>
    <name evidence="3" type="ORF">Ari01nite_74070</name>
</gene>
<dbReference type="AlphaFoldDB" id="A0A919K711"/>
<dbReference type="GO" id="GO:0000166">
    <property type="term" value="F:nucleotide binding"/>
    <property type="evidence" value="ECO:0007669"/>
    <property type="project" value="InterPro"/>
</dbReference>
<dbReference type="InterPro" id="IPR051450">
    <property type="entry name" value="Gfo/Idh/MocA_Oxidoreductases"/>
</dbReference>
<dbReference type="SUPFAM" id="SSF51735">
    <property type="entry name" value="NAD(P)-binding Rossmann-fold domains"/>
    <property type="match status" value="1"/>
</dbReference>
<evidence type="ECO:0000313" key="3">
    <source>
        <dbReference type="EMBL" id="GIE99942.1"/>
    </source>
</evidence>
<feature type="domain" description="Gfo/Idh/MocA-like oxidoreductase N-terminal" evidence="1">
    <location>
        <begin position="4"/>
        <end position="120"/>
    </location>
</feature>
<dbReference type="PANTHER" id="PTHR43377:SF1">
    <property type="entry name" value="BILIVERDIN REDUCTASE A"/>
    <property type="match status" value="1"/>
</dbReference>
<comment type="caution">
    <text evidence="3">The sequence shown here is derived from an EMBL/GenBank/DDBJ whole genome shotgun (WGS) entry which is preliminary data.</text>
</comment>
<dbReference type="Proteomes" id="UP000636960">
    <property type="component" value="Unassembled WGS sequence"/>
</dbReference>
<dbReference type="InterPro" id="IPR055170">
    <property type="entry name" value="GFO_IDH_MocA-like_dom"/>
</dbReference>
<dbReference type="Pfam" id="PF01408">
    <property type="entry name" value="GFO_IDH_MocA"/>
    <property type="match status" value="1"/>
</dbReference>
<accession>A0A919K711</accession>
<evidence type="ECO:0000259" key="2">
    <source>
        <dbReference type="Pfam" id="PF22725"/>
    </source>
</evidence>
<keyword evidence="4" id="KW-1185">Reference proteome</keyword>
<evidence type="ECO:0000313" key="4">
    <source>
        <dbReference type="Proteomes" id="UP000636960"/>
    </source>
</evidence>
<dbReference type="InterPro" id="IPR036291">
    <property type="entry name" value="NAD(P)-bd_dom_sf"/>
</dbReference>
<dbReference type="InterPro" id="IPR000683">
    <property type="entry name" value="Gfo/Idh/MocA-like_OxRdtase_N"/>
</dbReference>
<protein>
    <submittedName>
        <fullName evidence="3">Dehydrogenase</fullName>
    </submittedName>
</protein>
<feature type="domain" description="GFO/IDH/MocA-like oxidoreductase" evidence="2">
    <location>
        <begin position="130"/>
        <end position="252"/>
    </location>
</feature>
<dbReference type="Gene3D" id="3.40.50.720">
    <property type="entry name" value="NAD(P)-binding Rossmann-like Domain"/>
    <property type="match status" value="1"/>
</dbReference>
<dbReference type="SUPFAM" id="SSF55347">
    <property type="entry name" value="Glyceraldehyde-3-phosphate dehydrogenase-like, C-terminal domain"/>
    <property type="match status" value="1"/>
</dbReference>
<dbReference type="RefSeq" id="WP_203787156.1">
    <property type="nucleotide sequence ID" value="NZ_BOMV01000078.1"/>
</dbReference>
<dbReference type="Gene3D" id="3.30.360.10">
    <property type="entry name" value="Dihydrodipicolinate Reductase, domain 2"/>
    <property type="match status" value="1"/>
</dbReference>
<reference evidence="3" key="1">
    <citation type="submission" date="2021-01" db="EMBL/GenBank/DDBJ databases">
        <title>Whole genome shotgun sequence of Actinoplanes rishiriensis NBRC 108556.</title>
        <authorList>
            <person name="Komaki H."/>
            <person name="Tamura T."/>
        </authorList>
    </citation>
    <scope>NUCLEOTIDE SEQUENCE</scope>
    <source>
        <strain evidence="3">NBRC 108556</strain>
    </source>
</reference>